<dbReference type="InterPro" id="IPR005760">
    <property type="entry name" value="A/G_AdeGlyc_MutY"/>
</dbReference>
<dbReference type="PATRIC" id="fig|328812.4.peg.316"/>
<comment type="caution">
    <text evidence="16">The sequence shown here is derived from an EMBL/GenBank/DDBJ whole genome shotgun (WGS) entry which is preliminary data.</text>
</comment>
<dbReference type="InterPro" id="IPR023170">
    <property type="entry name" value="HhH_base_excis_C"/>
</dbReference>
<dbReference type="GO" id="GO:0035485">
    <property type="term" value="F:adenine/guanine mispair binding"/>
    <property type="evidence" value="ECO:0007669"/>
    <property type="project" value="TreeGrafter"/>
</dbReference>
<evidence type="ECO:0000256" key="8">
    <source>
        <dbReference type="ARBA" id="ARBA00022763"/>
    </source>
</evidence>
<dbReference type="NCBIfam" id="TIGR01084">
    <property type="entry name" value="mutY"/>
    <property type="match status" value="1"/>
</dbReference>
<feature type="domain" description="HhH-GPD" evidence="15">
    <location>
        <begin position="60"/>
        <end position="211"/>
    </location>
</feature>
<dbReference type="InterPro" id="IPR000445">
    <property type="entry name" value="HhH_motif"/>
</dbReference>
<evidence type="ECO:0000256" key="3">
    <source>
        <dbReference type="ARBA" id="ARBA00008343"/>
    </source>
</evidence>
<dbReference type="InterPro" id="IPR044298">
    <property type="entry name" value="MIG/MutY"/>
</dbReference>
<evidence type="ECO:0000256" key="2">
    <source>
        <dbReference type="ARBA" id="ARBA00002933"/>
    </source>
</evidence>
<dbReference type="GO" id="GO:0032357">
    <property type="term" value="F:oxidized purine DNA binding"/>
    <property type="evidence" value="ECO:0007669"/>
    <property type="project" value="TreeGrafter"/>
</dbReference>
<evidence type="ECO:0000313" key="17">
    <source>
        <dbReference type="Proteomes" id="UP000036166"/>
    </source>
</evidence>
<evidence type="ECO:0000256" key="7">
    <source>
        <dbReference type="ARBA" id="ARBA00022723"/>
    </source>
</evidence>
<dbReference type="Gene3D" id="1.10.340.30">
    <property type="entry name" value="Hypothetical protein, domain 2"/>
    <property type="match status" value="1"/>
</dbReference>
<dbReference type="GO" id="GO:0046872">
    <property type="term" value="F:metal ion binding"/>
    <property type="evidence" value="ECO:0007669"/>
    <property type="project" value="UniProtKB-UniRule"/>
</dbReference>
<dbReference type="PANTHER" id="PTHR42944">
    <property type="entry name" value="ADENINE DNA GLYCOSYLASE"/>
    <property type="match status" value="1"/>
</dbReference>
<gene>
    <name evidence="16" type="ORF">ACM15_23070</name>
</gene>
<accession>A0A0J6CDH0</accession>
<dbReference type="RefSeq" id="WP_048317519.1">
    <property type="nucleotide sequence ID" value="NZ_CAOXUN010000078.1"/>
</dbReference>
<evidence type="ECO:0000256" key="6">
    <source>
        <dbReference type="ARBA" id="ARBA00022485"/>
    </source>
</evidence>
<dbReference type="GO" id="GO:0006298">
    <property type="term" value="P:mismatch repair"/>
    <property type="evidence" value="ECO:0007669"/>
    <property type="project" value="TreeGrafter"/>
</dbReference>
<keyword evidence="10 14" id="KW-0408">Iron</keyword>
<evidence type="ECO:0000256" key="11">
    <source>
        <dbReference type="ARBA" id="ARBA00023014"/>
    </source>
</evidence>
<dbReference type="EMBL" id="LFJV01000105">
    <property type="protein sequence ID" value="KMM31335.1"/>
    <property type="molecule type" value="Genomic_DNA"/>
</dbReference>
<evidence type="ECO:0000256" key="5">
    <source>
        <dbReference type="ARBA" id="ARBA00022023"/>
    </source>
</evidence>
<dbReference type="AlphaFoldDB" id="A0A0J6CDH0"/>
<dbReference type="InterPro" id="IPR015797">
    <property type="entry name" value="NUDIX_hydrolase-like_dom_sf"/>
</dbReference>
<evidence type="ECO:0000256" key="12">
    <source>
        <dbReference type="ARBA" id="ARBA00023204"/>
    </source>
</evidence>
<dbReference type="SUPFAM" id="SSF55811">
    <property type="entry name" value="Nudix"/>
    <property type="match status" value="1"/>
</dbReference>
<dbReference type="FunFam" id="1.10.340.30:FF:000010">
    <property type="entry name" value="Adenine DNA glycosylase"/>
    <property type="match status" value="1"/>
</dbReference>
<dbReference type="Pfam" id="PF00730">
    <property type="entry name" value="HhH-GPD"/>
    <property type="match status" value="1"/>
</dbReference>
<dbReference type="GO" id="GO:0000701">
    <property type="term" value="F:purine-specific mismatch base pair DNA N-glycosylase activity"/>
    <property type="evidence" value="ECO:0007669"/>
    <property type="project" value="UniProtKB-EC"/>
</dbReference>
<dbReference type="SMART" id="SM00478">
    <property type="entry name" value="ENDO3c"/>
    <property type="match status" value="1"/>
</dbReference>
<dbReference type="SUPFAM" id="SSF48150">
    <property type="entry name" value="DNA-glycosylase"/>
    <property type="match status" value="1"/>
</dbReference>
<evidence type="ECO:0000256" key="4">
    <source>
        <dbReference type="ARBA" id="ARBA00012045"/>
    </source>
</evidence>
<dbReference type="GO" id="GO:0006284">
    <property type="term" value="P:base-excision repair"/>
    <property type="evidence" value="ECO:0007669"/>
    <property type="project" value="UniProtKB-UniRule"/>
</dbReference>
<evidence type="ECO:0000256" key="1">
    <source>
        <dbReference type="ARBA" id="ARBA00000843"/>
    </source>
</evidence>
<evidence type="ECO:0000256" key="13">
    <source>
        <dbReference type="ARBA" id="ARBA00023295"/>
    </source>
</evidence>
<name>A0A0J6CDH0_9BACT</name>
<dbReference type="Gene3D" id="3.90.79.10">
    <property type="entry name" value="Nucleoside Triphosphate Pyrophosphohydrolase"/>
    <property type="match status" value="1"/>
</dbReference>
<dbReference type="InterPro" id="IPR029119">
    <property type="entry name" value="MutY_C"/>
</dbReference>
<keyword evidence="6" id="KW-0004">4Fe-4S</keyword>
<organism evidence="16 17">
    <name type="scientific">Parabacteroides goldsteinii</name>
    <dbReference type="NCBI Taxonomy" id="328812"/>
    <lineage>
        <taxon>Bacteria</taxon>
        <taxon>Pseudomonadati</taxon>
        <taxon>Bacteroidota</taxon>
        <taxon>Bacteroidia</taxon>
        <taxon>Bacteroidales</taxon>
        <taxon>Tannerellaceae</taxon>
        <taxon>Parabacteroides</taxon>
    </lineage>
</organism>
<evidence type="ECO:0000313" key="16">
    <source>
        <dbReference type="EMBL" id="KMM31335.1"/>
    </source>
</evidence>
<dbReference type="Gene3D" id="1.10.1670.10">
    <property type="entry name" value="Helix-hairpin-Helix base-excision DNA repair enzymes (C-terminal)"/>
    <property type="match status" value="1"/>
</dbReference>
<dbReference type="PANTHER" id="PTHR42944:SF1">
    <property type="entry name" value="ADENINE DNA GLYCOSYLASE"/>
    <property type="match status" value="1"/>
</dbReference>
<keyword evidence="9" id="KW-0378">Hydrolase</keyword>
<dbReference type="Pfam" id="PF00633">
    <property type="entry name" value="HHH"/>
    <property type="match status" value="1"/>
</dbReference>
<keyword evidence="8 14" id="KW-0227">DNA damage</keyword>
<evidence type="ECO:0000256" key="14">
    <source>
        <dbReference type="RuleBase" id="RU365096"/>
    </source>
</evidence>
<keyword evidence="7" id="KW-0479">Metal-binding</keyword>
<keyword evidence="13 14" id="KW-0326">Glycosidase</keyword>
<dbReference type="InterPro" id="IPR011257">
    <property type="entry name" value="DNA_glycosylase"/>
</dbReference>
<comment type="similarity">
    <text evidence="3 14">Belongs to the Nth/MutY family.</text>
</comment>
<comment type="function">
    <text evidence="2">Adenine glycosylase active on G-A mispairs. MutY also corrects error-prone DNA synthesis past GO lesions which are due to the oxidatively damaged form of guanine: 7,8-dihydro-8-oxoguanine (8-oxo-dGTP).</text>
</comment>
<dbReference type="InterPro" id="IPR003265">
    <property type="entry name" value="HhH-GPD_domain"/>
</dbReference>
<evidence type="ECO:0000256" key="10">
    <source>
        <dbReference type="ARBA" id="ARBA00023004"/>
    </source>
</evidence>
<sequence length="379" mass="43802">MFALINELRVSKLQKQDILTQMENELEVSHILLAWYKTNKRMLPWRESSDPYIIWISEIILQQTRVAQGMDYFYRFTERFPDVASLAAAEEDEVLKYWQGLGYYSRARNLHAAAKSIMEQFGGVFPREYKEILSLKGIGEYTAAAIVSFVWNKPYPVVDGNVYRVLSRLYAVDTPIDSTLGKKQFAELAALVMNPKYAGTHNQAVMEFGALQCVPQNPDCEVCPLKECCMAYASGNVQAFPVKQNKTKTRPRYFHYLYIIYKGQTWLSRRGKKDIWEGLYEFPLIETAEPMDFAGLQQTEAYRKLFDGAGRMNVSVDMSEVKHVLSHQVLYTTFYRVEIEKVTDALNSYLAVPYEDIERYAVPRLVHIYLEKLNGNLSE</sequence>
<evidence type="ECO:0000256" key="9">
    <source>
        <dbReference type="ARBA" id="ARBA00022801"/>
    </source>
</evidence>
<evidence type="ECO:0000259" key="15">
    <source>
        <dbReference type="SMART" id="SM00478"/>
    </source>
</evidence>
<dbReference type="Proteomes" id="UP000036166">
    <property type="component" value="Unassembled WGS sequence"/>
</dbReference>
<dbReference type="GO" id="GO:0034039">
    <property type="term" value="F:8-oxo-7,8-dihydroguanine DNA N-glycosylase activity"/>
    <property type="evidence" value="ECO:0007669"/>
    <property type="project" value="TreeGrafter"/>
</dbReference>
<dbReference type="GO" id="GO:0051539">
    <property type="term" value="F:4 iron, 4 sulfur cluster binding"/>
    <property type="evidence" value="ECO:0007669"/>
    <property type="project" value="UniProtKB-UniRule"/>
</dbReference>
<protein>
    <recommendedName>
        <fullName evidence="5 14">Adenine DNA glycosylase</fullName>
        <ecNumber evidence="4 14">3.2.2.31</ecNumber>
    </recommendedName>
</protein>
<dbReference type="EC" id="3.2.2.31" evidence="4 14"/>
<comment type="catalytic activity">
    <reaction evidence="1 14">
        <text>Hydrolyzes free adenine bases from 7,8-dihydro-8-oxoguanine:adenine mismatched double-stranded DNA, leaving an apurinic site.</text>
        <dbReference type="EC" id="3.2.2.31"/>
    </reaction>
</comment>
<reference evidence="16 17" key="1">
    <citation type="submission" date="2015-06" db="EMBL/GenBank/DDBJ databases">
        <title>Draft Genome Sequence of Parabacteroides goldsteinii with Putative Novel Metallo-Beta-Lactamases Isolated from a Blood Culture from a Human Patient.</title>
        <authorList>
            <person name="Krogh T.J."/>
            <person name="Agergaard C.N."/>
            <person name="Moller-Jensen J."/>
            <person name="Justesen U.S."/>
        </authorList>
    </citation>
    <scope>NUCLEOTIDE SEQUENCE [LARGE SCALE GENOMIC DNA]</scope>
    <source>
        <strain evidence="16 17">910340</strain>
    </source>
</reference>
<keyword evidence="12" id="KW-0234">DNA repair</keyword>
<dbReference type="CDD" id="cd00056">
    <property type="entry name" value="ENDO3c"/>
    <property type="match status" value="1"/>
</dbReference>
<keyword evidence="11" id="KW-0411">Iron-sulfur</keyword>
<comment type="cofactor">
    <cofactor evidence="14">
        <name>[4Fe-4S] cluster</name>
        <dbReference type="ChEBI" id="CHEBI:49883"/>
    </cofactor>
    <text evidence="14">Binds 1 [4Fe-4S] cluster.</text>
</comment>
<dbReference type="CDD" id="cd03431">
    <property type="entry name" value="NUDIX_DNA_Glycosylase_C-MutY"/>
    <property type="match status" value="1"/>
</dbReference>
<dbReference type="Pfam" id="PF14815">
    <property type="entry name" value="NUDIX_4"/>
    <property type="match status" value="1"/>
</dbReference>
<proteinExistence type="inferred from homology"/>